<dbReference type="Proteomes" id="UP001152795">
    <property type="component" value="Unassembled WGS sequence"/>
</dbReference>
<dbReference type="AlphaFoldDB" id="A0A6S7JV81"/>
<evidence type="ECO:0000313" key="1">
    <source>
        <dbReference type="EMBL" id="CAB4014058.1"/>
    </source>
</evidence>
<accession>A0A6S7JV81</accession>
<keyword evidence="2" id="KW-1185">Reference proteome</keyword>
<organism evidence="1 2">
    <name type="scientific">Paramuricea clavata</name>
    <name type="common">Red gorgonian</name>
    <name type="synonym">Violescent sea-whip</name>
    <dbReference type="NCBI Taxonomy" id="317549"/>
    <lineage>
        <taxon>Eukaryota</taxon>
        <taxon>Metazoa</taxon>
        <taxon>Cnidaria</taxon>
        <taxon>Anthozoa</taxon>
        <taxon>Octocorallia</taxon>
        <taxon>Malacalcyonacea</taxon>
        <taxon>Plexauridae</taxon>
        <taxon>Paramuricea</taxon>
    </lineage>
</organism>
<proteinExistence type="predicted"/>
<reference evidence="1" key="1">
    <citation type="submission" date="2020-04" db="EMBL/GenBank/DDBJ databases">
        <authorList>
            <person name="Alioto T."/>
            <person name="Alioto T."/>
            <person name="Gomez Garrido J."/>
        </authorList>
    </citation>
    <scope>NUCLEOTIDE SEQUENCE</scope>
    <source>
        <strain evidence="1">A484AB</strain>
    </source>
</reference>
<comment type="caution">
    <text evidence="1">The sequence shown here is derived from an EMBL/GenBank/DDBJ whole genome shotgun (WGS) entry which is preliminary data.</text>
</comment>
<evidence type="ECO:0000313" key="2">
    <source>
        <dbReference type="Proteomes" id="UP001152795"/>
    </source>
</evidence>
<dbReference type="EMBL" id="CACRXK020008133">
    <property type="protein sequence ID" value="CAB4014058.1"/>
    <property type="molecule type" value="Genomic_DNA"/>
</dbReference>
<dbReference type="OrthoDB" id="5988694at2759"/>
<name>A0A6S7JV81_PARCT</name>
<sequence>MLIVGMTWSGKTQFLLDMLETEYNRVFDYIIIVCPTIEWNTTYLNWRHLSDHGVIQIPCSQEMINHVLKAVSTIFRGTNALIIVDDCAASQDVKKRVSELRSPSGGTWVFESNQLKLTWHSKSENISFEGASGKDLAERITSLLTRADDERVKTSPVEADPVKSIENNEGCETEHSEVIDVNESRKSIEINEAEPAKSIQVNEGCETEHSEVIGVNESRESNGASNCNHAECQCPEIVAELKEAEHQSVIDDMKLKAAMQVADIKSEIGKLSAEHQSVIKDQNLKYAILEQRWLKAEEEKDSLRSVLKLLFRRKTG</sequence>
<gene>
    <name evidence="1" type="ORF">PACLA_8A084586</name>
</gene>
<protein>
    <submittedName>
        <fullName evidence="1">Uncharacterized protein</fullName>
    </submittedName>
</protein>